<evidence type="ECO:0000313" key="1">
    <source>
        <dbReference type="EMBL" id="KHG10047.1"/>
    </source>
</evidence>
<dbReference type="Proteomes" id="UP000032142">
    <property type="component" value="Unassembled WGS sequence"/>
</dbReference>
<protein>
    <submittedName>
        <fullName evidence="1">Uncharacterized protein</fullName>
    </submittedName>
</protein>
<reference evidence="2" key="1">
    <citation type="submission" date="2014-09" db="EMBL/GenBank/DDBJ databases">
        <authorList>
            <person name="Mudge J."/>
            <person name="Ramaraj T."/>
            <person name="Lindquist I.E."/>
            <person name="Bharti A.K."/>
            <person name="Sundararajan A."/>
            <person name="Cameron C.T."/>
            <person name="Woodward J.E."/>
            <person name="May G.D."/>
            <person name="Brubaker C."/>
            <person name="Broadhvest J."/>
            <person name="Wilkins T.A."/>
        </authorList>
    </citation>
    <scope>NUCLEOTIDE SEQUENCE</scope>
    <source>
        <strain evidence="2">cv. AKA8401</strain>
    </source>
</reference>
<organism evidence="1 2">
    <name type="scientific">Gossypium arboreum</name>
    <name type="common">Tree cotton</name>
    <name type="synonym">Gossypium nanking</name>
    <dbReference type="NCBI Taxonomy" id="29729"/>
    <lineage>
        <taxon>Eukaryota</taxon>
        <taxon>Viridiplantae</taxon>
        <taxon>Streptophyta</taxon>
        <taxon>Embryophyta</taxon>
        <taxon>Tracheophyta</taxon>
        <taxon>Spermatophyta</taxon>
        <taxon>Magnoliopsida</taxon>
        <taxon>eudicotyledons</taxon>
        <taxon>Gunneridae</taxon>
        <taxon>Pentapetalae</taxon>
        <taxon>rosids</taxon>
        <taxon>malvids</taxon>
        <taxon>Malvales</taxon>
        <taxon>Malvaceae</taxon>
        <taxon>Malvoideae</taxon>
        <taxon>Gossypium</taxon>
    </lineage>
</organism>
<sequence>MEETHSMECSMVLGQNDRWTSFLYKTEFCFLMTVTSGMRPACPHAKMIHTT</sequence>
<dbReference type="AlphaFoldDB" id="A0A0B0NBJ4"/>
<name>A0A0B0NBJ4_GOSAR</name>
<keyword evidence="2" id="KW-1185">Reference proteome</keyword>
<proteinExistence type="predicted"/>
<dbReference type="EMBL" id="KN393014">
    <property type="protein sequence ID" value="KHG10047.1"/>
    <property type="molecule type" value="Genomic_DNA"/>
</dbReference>
<evidence type="ECO:0000313" key="2">
    <source>
        <dbReference type="Proteomes" id="UP000032142"/>
    </source>
</evidence>
<gene>
    <name evidence="1" type="ORF">F383_12382</name>
</gene>
<accession>A0A0B0NBJ4</accession>